<reference evidence="3 4" key="1">
    <citation type="journal article" date="2019" name="Nat. Med.">
        <title>A library of human gut bacterial isolates paired with longitudinal multiomics data enables mechanistic microbiome research.</title>
        <authorList>
            <person name="Poyet M."/>
            <person name="Groussin M."/>
            <person name="Gibbons S.M."/>
            <person name="Avila-Pacheco J."/>
            <person name="Jiang X."/>
            <person name="Kearney S.M."/>
            <person name="Perrotta A.R."/>
            <person name="Berdy B."/>
            <person name="Zhao S."/>
            <person name="Lieberman T.D."/>
            <person name="Swanson P.K."/>
            <person name="Smith M."/>
            <person name="Roesemann S."/>
            <person name="Alexander J.E."/>
            <person name="Rich S.A."/>
            <person name="Livny J."/>
            <person name="Vlamakis H."/>
            <person name="Clish C."/>
            <person name="Bullock K."/>
            <person name="Deik A."/>
            <person name="Scott J."/>
            <person name="Pierce K.A."/>
            <person name="Xavier R.J."/>
            <person name="Alm E.J."/>
        </authorList>
    </citation>
    <scope>NUCLEOTIDE SEQUENCE [LARGE SCALE GENOMIC DNA]</scope>
    <source>
        <strain evidence="3 4">BIOML-A7</strain>
    </source>
</reference>
<dbReference type="InterPro" id="IPR001296">
    <property type="entry name" value="Glyco_trans_1"/>
</dbReference>
<evidence type="ECO:0000313" key="3">
    <source>
        <dbReference type="EMBL" id="MTS53081.1"/>
    </source>
</evidence>
<dbReference type="AlphaFoldDB" id="A0A6I3QRT2"/>
<evidence type="ECO:0000259" key="2">
    <source>
        <dbReference type="Pfam" id="PF00534"/>
    </source>
</evidence>
<protein>
    <submittedName>
        <fullName evidence="3">Glycosyltransferase</fullName>
    </submittedName>
</protein>
<dbReference type="Proteomes" id="UP000449193">
    <property type="component" value="Unassembled WGS sequence"/>
</dbReference>
<organism evidence="3 4">
    <name type="scientific">Ruthenibacterium lactatiformans</name>
    <dbReference type="NCBI Taxonomy" id="1550024"/>
    <lineage>
        <taxon>Bacteria</taxon>
        <taxon>Bacillati</taxon>
        <taxon>Bacillota</taxon>
        <taxon>Clostridia</taxon>
        <taxon>Eubacteriales</taxon>
        <taxon>Oscillospiraceae</taxon>
        <taxon>Ruthenibacterium</taxon>
    </lineage>
</organism>
<sequence length="182" mass="20940">MKSTLNYMKKSDDRHVVLGVAFDWGRRKGLDIFIELSRRLPKEFYKIVLVGTDDDIDGQLPKDVLSIHRTQNQRQLAELYTLADVFLIPTREENYPTVNLESLACGTPVVTFDTGGSPEMLDDKTGIVVEANDIEATEKAIKDICEKKRCNDKEYIVTYSKKFDMQKKFTEYIELYATVLEE</sequence>
<dbReference type="Pfam" id="PF00534">
    <property type="entry name" value="Glycos_transf_1"/>
    <property type="match status" value="1"/>
</dbReference>
<evidence type="ECO:0000313" key="4">
    <source>
        <dbReference type="Proteomes" id="UP000449193"/>
    </source>
</evidence>
<dbReference type="EMBL" id="WMZR01000033">
    <property type="protein sequence ID" value="MTS53081.1"/>
    <property type="molecule type" value="Genomic_DNA"/>
</dbReference>
<accession>A0A6I3QRT2</accession>
<dbReference type="SUPFAM" id="SSF53756">
    <property type="entry name" value="UDP-Glycosyltransferase/glycogen phosphorylase"/>
    <property type="match status" value="1"/>
</dbReference>
<keyword evidence="1 3" id="KW-0808">Transferase</keyword>
<comment type="caution">
    <text evidence="3">The sequence shown here is derived from an EMBL/GenBank/DDBJ whole genome shotgun (WGS) entry which is preliminary data.</text>
</comment>
<proteinExistence type="predicted"/>
<feature type="domain" description="Glycosyl transferase family 1" evidence="2">
    <location>
        <begin position="26"/>
        <end position="162"/>
    </location>
</feature>
<dbReference type="GO" id="GO:0016757">
    <property type="term" value="F:glycosyltransferase activity"/>
    <property type="evidence" value="ECO:0007669"/>
    <property type="project" value="InterPro"/>
</dbReference>
<dbReference type="PANTHER" id="PTHR46401:SF2">
    <property type="entry name" value="GLYCOSYLTRANSFERASE WBBK-RELATED"/>
    <property type="match status" value="1"/>
</dbReference>
<dbReference type="Gene3D" id="3.40.50.2000">
    <property type="entry name" value="Glycogen Phosphorylase B"/>
    <property type="match status" value="1"/>
</dbReference>
<name>A0A6I3QRT2_9FIRM</name>
<dbReference type="GO" id="GO:0009103">
    <property type="term" value="P:lipopolysaccharide biosynthetic process"/>
    <property type="evidence" value="ECO:0007669"/>
    <property type="project" value="TreeGrafter"/>
</dbReference>
<gene>
    <name evidence="3" type="ORF">GMD52_16315</name>
</gene>
<dbReference type="PANTHER" id="PTHR46401">
    <property type="entry name" value="GLYCOSYLTRANSFERASE WBBK-RELATED"/>
    <property type="match status" value="1"/>
</dbReference>
<evidence type="ECO:0000256" key="1">
    <source>
        <dbReference type="ARBA" id="ARBA00022679"/>
    </source>
</evidence>
<dbReference type="RefSeq" id="WP_155201811.1">
    <property type="nucleotide sequence ID" value="NZ_WMZL01000040.1"/>
</dbReference>